<sequence>MTNLILFQRSNQPLVLFLIIGILMLNYPDLIGQNSQSKLKNPESLESIFPKTLADGINKSGFSTRKSETVNWAGTSYMSKDGAILQVGIWLYTPKTFKKTKRKEKKRRDVVNSGKGNIYYREYMGQHDLKMYFDQGLAVRLTASPDISKKQALTMFQKLPMNEIKAIEPGNK</sequence>
<keyword evidence="1" id="KW-1133">Transmembrane helix</keyword>
<name>A0A0S2HUT7_9BACT</name>
<feature type="transmembrane region" description="Helical" evidence="1">
    <location>
        <begin position="12"/>
        <end position="31"/>
    </location>
</feature>
<gene>
    <name evidence="2" type="ORF">L21SP5_00060</name>
</gene>
<dbReference type="AlphaFoldDB" id="A0A0S2HUT7"/>
<keyword evidence="1" id="KW-0472">Membrane</keyword>
<keyword evidence="1" id="KW-0812">Transmembrane</keyword>
<protein>
    <submittedName>
        <fullName evidence="2">Uncharacterized protein</fullName>
    </submittedName>
</protein>
<accession>A0A0S2HUT7</accession>
<evidence type="ECO:0000313" key="2">
    <source>
        <dbReference type="EMBL" id="ALO13742.1"/>
    </source>
</evidence>
<keyword evidence="3" id="KW-1185">Reference proteome</keyword>
<dbReference type="EMBL" id="CP013118">
    <property type="protein sequence ID" value="ALO13742.1"/>
    <property type="molecule type" value="Genomic_DNA"/>
</dbReference>
<reference evidence="2 3" key="1">
    <citation type="submission" date="2015-11" db="EMBL/GenBank/DDBJ databases">
        <title>Description and complete genome sequence of a novel strain predominating in hypersaline microbial mats and representing a new family of the Bacteriodetes phylum.</title>
        <authorList>
            <person name="Spring S."/>
            <person name="Bunk B."/>
            <person name="Sproer C."/>
            <person name="Klenk H.-P."/>
        </authorList>
    </citation>
    <scope>NUCLEOTIDE SEQUENCE [LARGE SCALE GENOMIC DNA]</scope>
    <source>
        <strain evidence="2 3">L21-Spi-D4</strain>
    </source>
</reference>
<evidence type="ECO:0000256" key="1">
    <source>
        <dbReference type="SAM" id="Phobius"/>
    </source>
</evidence>
<evidence type="ECO:0000313" key="3">
    <source>
        <dbReference type="Proteomes" id="UP000064893"/>
    </source>
</evidence>
<dbReference type="Proteomes" id="UP000064893">
    <property type="component" value="Chromosome"/>
</dbReference>
<dbReference type="KEGG" id="blq:L21SP5_00060"/>
<proteinExistence type="predicted"/>
<organism evidence="2 3">
    <name type="scientific">Salinivirga cyanobacteriivorans</name>
    <dbReference type="NCBI Taxonomy" id="1307839"/>
    <lineage>
        <taxon>Bacteria</taxon>
        <taxon>Pseudomonadati</taxon>
        <taxon>Bacteroidota</taxon>
        <taxon>Bacteroidia</taxon>
        <taxon>Bacteroidales</taxon>
        <taxon>Salinivirgaceae</taxon>
        <taxon>Salinivirga</taxon>
    </lineage>
</organism>
<dbReference type="RefSeq" id="WP_057951379.1">
    <property type="nucleotide sequence ID" value="NZ_CP013118.1"/>
</dbReference>